<reference evidence="1 2" key="1">
    <citation type="submission" date="2022-08" db="EMBL/GenBank/DDBJ databases">
        <title>Reclassification of Massilia species as members of the genera Telluria, Duganella, Pseudoduganella, Mokoshia gen. nov. and Zemynaea gen. nov. using orthogonal and non-orthogonal genome-based approaches.</title>
        <authorList>
            <person name="Bowman J.P."/>
        </authorList>
    </citation>
    <scope>NUCLEOTIDE SEQUENCE [LARGE SCALE GENOMIC DNA]</scope>
    <source>
        <strain evidence="1 2">JCM 31661</strain>
    </source>
</reference>
<dbReference type="NCBIfam" id="NF033857">
    <property type="entry name" value="BPSL0067_fam"/>
    <property type="match status" value="1"/>
</dbReference>
<protein>
    <submittedName>
        <fullName evidence="1">BPSL0067 family protein</fullName>
    </submittedName>
</protein>
<gene>
    <name evidence="1" type="ORF">NX780_24850</name>
</gene>
<dbReference type="EMBL" id="JANUHA010000035">
    <property type="protein sequence ID" value="MCS0599577.1"/>
    <property type="molecule type" value="Genomic_DNA"/>
</dbReference>
<evidence type="ECO:0000313" key="2">
    <source>
        <dbReference type="Proteomes" id="UP001206572"/>
    </source>
</evidence>
<dbReference type="Proteomes" id="UP001206572">
    <property type="component" value="Unassembled WGS sequence"/>
</dbReference>
<comment type="caution">
    <text evidence="1">The sequence shown here is derived from an EMBL/GenBank/DDBJ whole genome shotgun (WGS) entry which is preliminary data.</text>
</comment>
<sequence>MDEKRGIDGGMFGGNSSTRELSNLVSMRLPAQHSVDAASTNLFQKAADSSAAFYFPLFRTRRFPLIVANMRPLETDKLASSKGSHMPHIFSQAKSLEGSQKVGDGNCVALVQHFTKVGHTSTWRPGVRVLDASALATGTVIATFVNGRYPNRPKGNHAALFLYAGPRDRETGKPSYIAVMDQWTSKPKISARSIIPRGAKTHAQGNRHDDSDNADHFYVVL</sequence>
<organism evidence="1 2">
    <name type="scientific">Massilia agri</name>
    <dbReference type="NCBI Taxonomy" id="1886785"/>
    <lineage>
        <taxon>Bacteria</taxon>
        <taxon>Pseudomonadati</taxon>
        <taxon>Pseudomonadota</taxon>
        <taxon>Betaproteobacteria</taxon>
        <taxon>Burkholderiales</taxon>
        <taxon>Oxalobacteraceae</taxon>
        <taxon>Telluria group</taxon>
        <taxon>Massilia</taxon>
    </lineage>
</organism>
<dbReference type="RefSeq" id="WP_258830571.1">
    <property type="nucleotide sequence ID" value="NZ_JANUHA010000035.1"/>
</dbReference>
<keyword evidence="2" id="KW-1185">Reference proteome</keyword>
<evidence type="ECO:0000313" key="1">
    <source>
        <dbReference type="EMBL" id="MCS0599577.1"/>
    </source>
</evidence>
<dbReference type="InterPro" id="IPR047746">
    <property type="entry name" value="Dae2/Tae2-like"/>
</dbReference>
<proteinExistence type="predicted"/>
<name>A0ABT2ATK5_9BURK</name>
<accession>A0ABT2ATK5</accession>